<sequence>MRFLQREVFWNSIGFKVFVLYFVSMSLTVAIMGFLSFTKSTSVIQKNAGSIALQTIEQAEKRLQMIMDEYDNRSQMILGYQDLQKGITGGFTDYYDRVRNTMTISNFITNLVNSKNDTVSMNIIGNYDTSYRYSIITSTGFTVLPKADPSLCKQDWCRRIIEAEGKVVRFGIGYSFMPIDSPNYENTPVYSFGRALKNLQGRGEIIGVLLYEINPAEIENILREIDFSTSGNTFIMKRSGEIVAQDPGTILPKELSKLSLPKNAQGTYNTSIQGEDKLIVYREMEGTDWLLVGMVPMKNLVKDTRQIKTFTVYLAIAFVVVAILLSFVAGRFVHRPVYTLMYYMKKAREGDFDVKIPRSRNDEFGILFESFNVMLFRIKQLIDELYVQRLLKKETQLKMLASQINAHFIYNTLDSIHWISRIYKIDTISTMIFGLSKYLRLSLSDGREFVTVNEAVELVESYLSIQKARYEDKFTVDVFVDASVKYNKVLKFLFQPIVENAIYHGIENLTGTGELHISWVRQDSGLLFTVRDNGVGIPEEQLEEIRSTLEQTDISENFALRNINAQIKLTYGAEYGLTLESEVGVGTRVSMFIPLVD</sequence>
<evidence type="ECO:0000256" key="9">
    <source>
        <dbReference type="SAM" id="Phobius"/>
    </source>
</evidence>
<evidence type="ECO:0000256" key="8">
    <source>
        <dbReference type="ARBA" id="ARBA00023136"/>
    </source>
</evidence>
<keyword evidence="4" id="KW-0808">Transferase</keyword>
<comment type="subcellular location">
    <subcellularLocation>
        <location evidence="1">Cell membrane</location>
        <topology evidence="1">Multi-pass membrane protein</topology>
    </subcellularLocation>
</comment>
<evidence type="ECO:0000256" key="1">
    <source>
        <dbReference type="ARBA" id="ARBA00004651"/>
    </source>
</evidence>
<dbReference type="PROSITE" id="PS50885">
    <property type="entry name" value="HAMP"/>
    <property type="match status" value="1"/>
</dbReference>
<evidence type="ECO:0000256" key="6">
    <source>
        <dbReference type="ARBA" id="ARBA00022777"/>
    </source>
</evidence>
<dbReference type="InterPro" id="IPR050640">
    <property type="entry name" value="Bact_2-comp_sensor_kinase"/>
</dbReference>
<dbReference type="Pfam" id="PF02518">
    <property type="entry name" value="HATPase_c"/>
    <property type="match status" value="1"/>
</dbReference>
<dbReference type="KEGG" id="palb:EJC50_11000"/>
<dbReference type="SMART" id="SM00304">
    <property type="entry name" value="HAMP"/>
    <property type="match status" value="1"/>
</dbReference>
<dbReference type="EMBL" id="CP034437">
    <property type="protein sequence ID" value="AZN40119.1"/>
    <property type="molecule type" value="Genomic_DNA"/>
</dbReference>
<feature type="transmembrane region" description="Helical" evidence="9">
    <location>
        <begin position="18"/>
        <end position="37"/>
    </location>
</feature>
<evidence type="ECO:0000256" key="2">
    <source>
        <dbReference type="ARBA" id="ARBA00022475"/>
    </source>
</evidence>
<keyword evidence="5 9" id="KW-0812">Transmembrane</keyword>
<dbReference type="Gene3D" id="6.10.340.10">
    <property type="match status" value="1"/>
</dbReference>
<dbReference type="Pfam" id="PF06580">
    <property type="entry name" value="His_kinase"/>
    <property type="match status" value="1"/>
</dbReference>
<dbReference type="Pfam" id="PF00672">
    <property type="entry name" value="HAMP"/>
    <property type="match status" value="1"/>
</dbReference>
<proteinExistence type="predicted"/>
<evidence type="ECO:0000313" key="11">
    <source>
        <dbReference type="EMBL" id="AZN40119.1"/>
    </source>
</evidence>
<dbReference type="Gene3D" id="3.30.565.10">
    <property type="entry name" value="Histidine kinase-like ATPase, C-terminal domain"/>
    <property type="match status" value="1"/>
</dbReference>
<dbReference type="InterPro" id="IPR003594">
    <property type="entry name" value="HATPase_dom"/>
</dbReference>
<evidence type="ECO:0000259" key="10">
    <source>
        <dbReference type="PROSITE" id="PS50885"/>
    </source>
</evidence>
<dbReference type="Proteomes" id="UP000272528">
    <property type="component" value="Chromosome"/>
</dbReference>
<gene>
    <name evidence="11" type="ORF">EJC50_11000</name>
</gene>
<dbReference type="InterPro" id="IPR033479">
    <property type="entry name" value="dCache_1"/>
</dbReference>
<evidence type="ECO:0000256" key="4">
    <source>
        <dbReference type="ARBA" id="ARBA00022679"/>
    </source>
</evidence>
<dbReference type="CDD" id="cd06225">
    <property type="entry name" value="HAMP"/>
    <property type="match status" value="1"/>
</dbReference>
<dbReference type="PANTHER" id="PTHR34220">
    <property type="entry name" value="SENSOR HISTIDINE KINASE YPDA"/>
    <property type="match status" value="1"/>
</dbReference>
<dbReference type="PANTHER" id="PTHR34220:SF7">
    <property type="entry name" value="SENSOR HISTIDINE KINASE YPDA"/>
    <property type="match status" value="1"/>
</dbReference>
<dbReference type="OrthoDB" id="9776552at2"/>
<evidence type="ECO:0000256" key="5">
    <source>
        <dbReference type="ARBA" id="ARBA00022692"/>
    </source>
</evidence>
<evidence type="ECO:0000313" key="12">
    <source>
        <dbReference type="Proteomes" id="UP000272528"/>
    </source>
</evidence>
<evidence type="ECO:0000256" key="3">
    <source>
        <dbReference type="ARBA" id="ARBA00022553"/>
    </source>
</evidence>
<keyword evidence="2" id="KW-1003">Cell membrane</keyword>
<dbReference type="SUPFAM" id="SSF55874">
    <property type="entry name" value="ATPase domain of HSP90 chaperone/DNA topoisomerase II/histidine kinase"/>
    <property type="match status" value="1"/>
</dbReference>
<dbReference type="SUPFAM" id="SSF158472">
    <property type="entry name" value="HAMP domain-like"/>
    <property type="match status" value="1"/>
</dbReference>
<dbReference type="InterPro" id="IPR036890">
    <property type="entry name" value="HATPase_C_sf"/>
</dbReference>
<keyword evidence="12" id="KW-1185">Reference proteome</keyword>
<keyword evidence="6 11" id="KW-0418">Kinase</keyword>
<dbReference type="InterPro" id="IPR010559">
    <property type="entry name" value="Sig_transdc_His_kin_internal"/>
</dbReference>
<dbReference type="AlphaFoldDB" id="A0A3S9A318"/>
<keyword evidence="8 9" id="KW-0472">Membrane</keyword>
<feature type="transmembrane region" description="Helical" evidence="9">
    <location>
        <begin position="310"/>
        <end position="333"/>
    </location>
</feature>
<reference evidence="12" key="1">
    <citation type="submission" date="2018-12" db="EMBL/GenBank/DDBJ databases">
        <title>Genome sequence of Peanibacillus sp.</title>
        <authorList>
            <person name="Subramani G."/>
            <person name="Srinivasan S."/>
            <person name="Kim M.K."/>
        </authorList>
    </citation>
    <scope>NUCLEOTIDE SEQUENCE [LARGE SCALE GENOMIC DNA]</scope>
    <source>
        <strain evidence="12">18JY67-1</strain>
    </source>
</reference>
<evidence type="ECO:0000256" key="7">
    <source>
        <dbReference type="ARBA" id="ARBA00022989"/>
    </source>
</evidence>
<protein>
    <submittedName>
        <fullName evidence="11">Sensor histidine kinase</fullName>
    </submittedName>
</protein>
<name>A0A3S9A318_9BACL</name>
<keyword evidence="7 9" id="KW-1133">Transmembrane helix</keyword>
<dbReference type="GO" id="GO:0005886">
    <property type="term" value="C:plasma membrane"/>
    <property type="evidence" value="ECO:0007669"/>
    <property type="project" value="UniProtKB-SubCell"/>
</dbReference>
<feature type="domain" description="HAMP" evidence="10">
    <location>
        <begin position="331"/>
        <end position="383"/>
    </location>
</feature>
<dbReference type="RefSeq" id="WP_126015357.1">
    <property type="nucleotide sequence ID" value="NZ_CP034437.1"/>
</dbReference>
<accession>A0A3S9A318</accession>
<organism evidence="11 12">
    <name type="scientific">Paenibacillus albus</name>
    <dbReference type="NCBI Taxonomy" id="2495582"/>
    <lineage>
        <taxon>Bacteria</taxon>
        <taxon>Bacillati</taxon>
        <taxon>Bacillota</taxon>
        <taxon>Bacilli</taxon>
        <taxon>Bacillales</taxon>
        <taxon>Paenibacillaceae</taxon>
        <taxon>Paenibacillus</taxon>
    </lineage>
</organism>
<dbReference type="Gene3D" id="3.30.450.20">
    <property type="entry name" value="PAS domain"/>
    <property type="match status" value="1"/>
</dbReference>
<dbReference type="InterPro" id="IPR003660">
    <property type="entry name" value="HAMP_dom"/>
</dbReference>
<dbReference type="GO" id="GO:0000155">
    <property type="term" value="F:phosphorelay sensor kinase activity"/>
    <property type="evidence" value="ECO:0007669"/>
    <property type="project" value="InterPro"/>
</dbReference>
<dbReference type="Pfam" id="PF02743">
    <property type="entry name" value="dCache_1"/>
    <property type="match status" value="1"/>
</dbReference>
<keyword evidence="3" id="KW-0597">Phosphoprotein</keyword>